<comment type="cofactor">
    <cofactor evidence="1">
        <name>FMNH2</name>
        <dbReference type="ChEBI" id="CHEBI:57618"/>
    </cofactor>
</comment>
<protein>
    <recommendedName>
        <fullName evidence="4">chorismate synthase</fullName>
        <ecNumber evidence="4">4.2.3.5</ecNumber>
    </recommendedName>
</protein>
<dbReference type="Gene3D" id="3.60.150.10">
    <property type="entry name" value="Chorismate synthase AroC"/>
    <property type="match status" value="1"/>
</dbReference>
<keyword evidence="10" id="KW-1185">Reference proteome</keyword>
<comment type="similarity">
    <text evidence="3">Belongs to the chorismate synthase family.</text>
</comment>
<dbReference type="OrthoDB" id="9771806at2"/>
<comment type="pathway">
    <text evidence="2">Metabolic intermediate biosynthesis; chorismate biosynthesis; chorismate from D-erythrose 4-phosphate and phosphoenolpyruvate: step 7/7.</text>
</comment>
<dbReference type="InterPro" id="IPR000453">
    <property type="entry name" value="Chorismate_synth"/>
</dbReference>
<reference evidence="9 10" key="1">
    <citation type="submission" date="2018-12" db="EMBL/GenBank/DDBJ databases">
        <title>Mesorhizobium carbonis sp. nov., isolated from coal mine water.</title>
        <authorList>
            <person name="Xin W."/>
            <person name="Xu Z."/>
            <person name="Xiang F."/>
            <person name="Zhang J."/>
            <person name="Xi L."/>
            <person name="Liu J."/>
        </authorList>
    </citation>
    <scope>NUCLEOTIDE SEQUENCE [LARGE SCALE GENOMIC DNA]</scope>
    <source>
        <strain evidence="9 10">B2.3</strain>
    </source>
</reference>
<dbReference type="AlphaFoldDB" id="A0A429YEV2"/>
<dbReference type="PROSITE" id="PS00788">
    <property type="entry name" value="CHORISMATE_SYNTHASE_2"/>
    <property type="match status" value="1"/>
</dbReference>
<keyword evidence="7" id="KW-0456">Lyase</keyword>
<evidence type="ECO:0000256" key="5">
    <source>
        <dbReference type="ARBA" id="ARBA00022605"/>
    </source>
</evidence>
<keyword evidence="6" id="KW-0057">Aromatic amino acid biosynthesis</keyword>
<dbReference type="EMBL" id="RWKW01000148">
    <property type="protein sequence ID" value="RST79948.1"/>
    <property type="molecule type" value="Genomic_DNA"/>
</dbReference>
<comment type="caution">
    <text evidence="9">The sequence shown here is derived from an EMBL/GenBank/DDBJ whole genome shotgun (WGS) entry which is preliminary data.</text>
</comment>
<dbReference type="Proteomes" id="UP000278398">
    <property type="component" value="Unassembled WGS sequence"/>
</dbReference>
<evidence type="ECO:0000313" key="10">
    <source>
        <dbReference type="Proteomes" id="UP000278398"/>
    </source>
</evidence>
<dbReference type="Pfam" id="PF01264">
    <property type="entry name" value="Chorismate_synt"/>
    <property type="match status" value="1"/>
</dbReference>
<dbReference type="GO" id="GO:0008652">
    <property type="term" value="P:amino acid biosynthetic process"/>
    <property type="evidence" value="ECO:0007669"/>
    <property type="project" value="UniProtKB-KW"/>
</dbReference>
<evidence type="ECO:0000313" key="9">
    <source>
        <dbReference type="EMBL" id="RST79948.1"/>
    </source>
</evidence>
<dbReference type="GO" id="GO:0004107">
    <property type="term" value="F:chorismate synthase activity"/>
    <property type="evidence" value="ECO:0007669"/>
    <property type="project" value="UniProtKB-EC"/>
</dbReference>
<name>A0A429YEV2_9HYPH</name>
<evidence type="ECO:0000256" key="2">
    <source>
        <dbReference type="ARBA" id="ARBA00005044"/>
    </source>
</evidence>
<dbReference type="GO" id="GO:0009073">
    <property type="term" value="P:aromatic amino acid family biosynthetic process"/>
    <property type="evidence" value="ECO:0007669"/>
    <property type="project" value="UniProtKB-KW"/>
</dbReference>
<evidence type="ECO:0000256" key="8">
    <source>
        <dbReference type="SAM" id="MobiDB-lite"/>
    </source>
</evidence>
<dbReference type="PROSITE" id="PS00787">
    <property type="entry name" value="CHORISMATE_SYNTHASE_1"/>
    <property type="match status" value="1"/>
</dbReference>
<evidence type="ECO:0000256" key="6">
    <source>
        <dbReference type="ARBA" id="ARBA00023141"/>
    </source>
</evidence>
<evidence type="ECO:0000256" key="4">
    <source>
        <dbReference type="ARBA" id="ARBA00013036"/>
    </source>
</evidence>
<evidence type="ECO:0000256" key="3">
    <source>
        <dbReference type="ARBA" id="ARBA00008014"/>
    </source>
</evidence>
<dbReference type="InterPro" id="IPR035904">
    <property type="entry name" value="Chorismate_synth_AroC_sf"/>
</dbReference>
<dbReference type="GO" id="GO:0009423">
    <property type="term" value="P:chorismate biosynthetic process"/>
    <property type="evidence" value="ECO:0007669"/>
    <property type="project" value="UniProtKB-UniPathway"/>
</dbReference>
<organism evidence="9 10">
    <name type="scientific">Aquibium carbonis</name>
    <dbReference type="NCBI Taxonomy" id="2495581"/>
    <lineage>
        <taxon>Bacteria</taxon>
        <taxon>Pseudomonadati</taxon>
        <taxon>Pseudomonadota</taxon>
        <taxon>Alphaproteobacteria</taxon>
        <taxon>Hyphomicrobiales</taxon>
        <taxon>Phyllobacteriaceae</taxon>
        <taxon>Aquibium</taxon>
    </lineage>
</organism>
<evidence type="ECO:0000256" key="1">
    <source>
        <dbReference type="ARBA" id="ARBA00001914"/>
    </source>
</evidence>
<accession>A0A429YEV2</accession>
<feature type="non-terminal residue" evidence="9">
    <location>
        <position position="148"/>
    </location>
</feature>
<sequence>MSHNTFGHLFRVTTWGESHGPALGCVVDGCPPGIRFTLAEIQADLDRRRPGQSRFVTQRQEPDAVRILSGVVPDEKDAGTLVTTGTPVSMMIENVDQRSKDYGEIARQFRPGHADYTYQMKYGVRDHRGGGRSSARETAARVAAGALA</sequence>
<evidence type="ECO:0000256" key="7">
    <source>
        <dbReference type="ARBA" id="ARBA00023239"/>
    </source>
</evidence>
<feature type="compositionally biased region" description="Basic and acidic residues" evidence="8">
    <location>
        <begin position="127"/>
        <end position="139"/>
    </location>
</feature>
<dbReference type="RefSeq" id="WP_126702612.1">
    <property type="nucleotide sequence ID" value="NZ_RWKW01000148.1"/>
</dbReference>
<dbReference type="PANTHER" id="PTHR21085:SF0">
    <property type="entry name" value="CHORISMATE SYNTHASE"/>
    <property type="match status" value="1"/>
</dbReference>
<feature type="region of interest" description="Disordered" evidence="8">
    <location>
        <begin position="127"/>
        <end position="148"/>
    </location>
</feature>
<dbReference type="InterPro" id="IPR020541">
    <property type="entry name" value="Chorismate_synthase_CS"/>
</dbReference>
<dbReference type="PANTHER" id="PTHR21085">
    <property type="entry name" value="CHORISMATE SYNTHASE"/>
    <property type="match status" value="1"/>
</dbReference>
<dbReference type="EC" id="4.2.3.5" evidence="4"/>
<dbReference type="UniPathway" id="UPA00053">
    <property type="reaction ID" value="UER00090"/>
</dbReference>
<proteinExistence type="inferred from homology"/>
<gene>
    <name evidence="9" type="ORF">EJC49_24825</name>
</gene>
<dbReference type="GO" id="GO:0005829">
    <property type="term" value="C:cytosol"/>
    <property type="evidence" value="ECO:0007669"/>
    <property type="project" value="TreeGrafter"/>
</dbReference>
<dbReference type="GO" id="GO:0010181">
    <property type="term" value="F:FMN binding"/>
    <property type="evidence" value="ECO:0007669"/>
    <property type="project" value="TreeGrafter"/>
</dbReference>
<dbReference type="SUPFAM" id="SSF103263">
    <property type="entry name" value="Chorismate synthase, AroC"/>
    <property type="match status" value="1"/>
</dbReference>
<keyword evidence="5" id="KW-0028">Amino-acid biosynthesis</keyword>